<proteinExistence type="predicted"/>
<dbReference type="OrthoDB" id="9770183at2"/>
<dbReference type="PANTHER" id="PTHR43283">
    <property type="entry name" value="BETA-LACTAMASE-RELATED"/>
    <property type="match status" value="1"/>
</dbReference>
<sequence length="399" mass="43361">MRPFSLRSFVATATAVAVLLSLHTPASADYKPGRIAAALQPFVGQNTLAGAVTLVANKDKVLSLEAVGWADIDKKKTMQTDGVFWIASMSKAMTAAGLMILVDEGKVKLDDPVEKYLPEFGGQMLAEKGDDGRFELKKPSQPITVRQILSHTSGLPFKSSIEQPVLDIYTLRQRTISYAVTPLQSEPGSAYQYSNAGINTAAMIIEIVSGMKYEEFMNERLLAPLGMKDTTFWPDEDQVARLAKSYRPNATKDGLEEFQITQLTYPLTNTKRQCMPGGGYFSTAMDVSKFCRMLLNKGTLSGKRILSADAVKQMTTVQSGEAKSKDQLADYGFGLKITTKEGGEDSLSVGSYGHGGAYATQMWVDPVRGLVVILMVQHGGFPFDAGKKINPTVLKAALE</sequence>
<evidence type="ECO:0000313" key="3">
    <source>
        <dbReference type="EMBL" id="RBP47562.1"/>
    </source>
</evidence>
<feature type="domain" description="Beta-lactamase-related" evidence="2">
    <location>
        <begin position="36"/>
        <end position="384"/>
    </location>
</feature>
<gene>
    <name evidence="3" type="ORF">DES53_101359</name>
</gene>
<dbReference type="Gene3D" id="3.40.710.10">
    <property type="entry name" value="DD-peptidase/beta-lactamase superfamily"/>
    <property type="match status" value="1"/>
</dbReference>
<evidence type="ECO:0000259" key="2">
    <source>
        <dbReference type="Pfam" id="PF00144"/>
    </source>
</evidence>
<dbReference type="InterPro" id="IPR050789">
    <property type="entry name" value="Diverse_Enzym_Activities"/>
</dbReference>
<comment type="caution">
    <text evidence="3">The sequence shown here is derived from an EMBL/GenBank/DDBJ whole genome shotgun (WGS) entry which is preliminary data.</text>
</comment>
<feature type="signal peptide" evidence="1">
    <location>
        <begin position="1"/>
        <end position="28"/>
    </location>
</feature>
<organism evidence="3 4">
    <name type="scientific">Roseimicrobium gellanilyticum</name>
    <dbReference type="NCBI Taxonomy" id="748857"/>
    <lineage>
        <taxon>Bacteria</taxon>
        <taxon>Pseudomonadati</taxon>
        <taxon>Verrucomicrobiota</taxon>
        <taxon>Verrucomicrobiia</taxon>
        <taxon>Verrucomicrobiales</taxon>
        <taxon>Verrucomicrobiaceae</taxon>
        <taxon>Roseimicrobium</taxon>
    </lineage>
</organism>
<dbReference type="AlphaFoldDB" id="A0A366HTG4"/>
<dbReference type="SUPFAM" id="SSF56601">
    <property type="entry name" value="beta-lactamase/transpeptidase-like"/>
    <property type="match status" value="1"/>
</dbReference>
<dbReference type="RefSeq" id="WP_113956488.1">
    <property type="nucleotide sequence ID" value="NZ_QNRR01000001.1"/>
</dbReference>
<dbReference type="EMBL" id="QNRR01000001">
    <property type="protein sequence ID" value="RBP47562.1"/>
    <property type="molecule type" value="Genomic_DNA"/>
</dbReference>
<dbReference type="InterPro" id="IPR001466">
    <property type="entry name" value="Beta-lactam-related"/>
</dbReference>
<keyword evidence="4" id="KW-1185">Reference proteome</keyword>
<accession>A0A366HTG4</accession>
<dbReference type="PANTHER" id="PTHR43283:SF3">
    <property type="entry name" value="BETA-LACTAMASE FAMILY PROTEIN (AFU_ORTHOLOGUE AFUA_5G07500)"/>
    <property type="match status" value="1"/>
</dbReference>
<evidence type="ECO:0000256" key="1">
    <source>
        <dbReference type="SAM" id="SignalP"/>
    </source>
</evidence>
<feature type="chain" id="PRO_5016760399" evidence="1">
    <location>
        <begin position="29"/>
        <end position="399"/>
    </location>
</feature>
<dbReference type="Proteomes" id="UP000253426">
    <property type="component" value="Unassembled WGS sequence"/>
</dbReference>
<dbReference type="InterPro" id="IPR012338">
    <property type="entry name" value="Beta-lactam/transpept-like"/>
</dbReference>
<evidence type="ECO:0000313" key="4">
    <source>
        <dbReference type="Proteomes" id="UP000253426"/>
    </source>
</evidence>
<name>A0A366HTG4_9BACT</name>
<keyword evidence="1" id="KW-0732">Signal</keyword>
<dbReference type="Pfam" id="PF00144">
    <property type="entry name" value="Beta-lactamase"/>
    <property type="match status" value="1"/>
</dbReference>
<protein>
    <submittedName>
        <fullName evidence="3">CubicO group peptidase (Beta-lactamase class C family)</fullName>
    </submittedName>
</protein>
<reference evidence="3 4" key="1">
    <citation type="submission" date="2018-06" db="EMBL/GenBank/DDBJ databases">
        <title>Genomic Encyclopedia of Type Strains, Phase IV (KMG-IV): sequencing the most valuable type-strain genomes for metagenomic binning, comparative biology and taxonomic classification.</title>
        <authorList>
            <person name="Goeker M."/>
        </authorList>
    </citation>
    <scope>NUCLEOTIDE SEQUENCE [LARGE SCALE GENOMIC DNA]</scope>
    <source>
        <strain evidence="3 4">DSM 25532</strain>
    </source>
</reference>